<dbReference type="InterPro" id="IPR033900">
    <property type="entry name" value="Gram_neg_porin_domain"/>
</dbReference>
<dbReference type="Pfam" id="PF13609">
    <property type="entry name" value="Porin_4"/>
    <property type="match status" value="1"/>
</dbReference>
<evidence type="ECO:0000256" key="1">
    <source>
        <dbReference type="SAM" id="SignalP"/>
    </source>
</evidence>
<sequence length="371" mass="39026">MKRILLGTSVLVSSVLAAAAAQASDPVKLSLGGYMEYWVAGAKQDGAYADPVNSFDVQGDAQIYFSGKTLLDNGMEVGAQVQIAAGADSNDTEVIRSYAWLSGNAGKLIVGKYRDVVWQTHNSAPDASYLTAGTSKSDFYQIAPWGDGVTVLDPNETPTNYANKLSYFTPKVYGFQLGASYTPSNNPKGDDLLGDKDSETVRKAAGFDEAWATALSYGGEFAGVGVKAAVGYDYMNANGDFGYGSDVHNFQTSAELSYRGFTVGGSFNRMVAPQDSFNAAKDGHAWEAGLGYAEGPYAVSFSYTHSAVRGDTGFDGDDTVDLYRIGAKYALGPGVDLWSSVGYLNSESATGKAVDGNEGAIGGAVGLRLTF</sequence>
<proteinExistence type="predicted"/>
<dbReference type="AlphaFoldDB" id="A0A212KJ37"/>
<keyword evidence="1" id="KW-0732">Signal</keyword>
<evidence type="ECO:0000259" key="2">
    <source>
        <dbReference type="Pfam" id="PF13609"/>
    </source>
</evidence>
<feature type="chain" id="PRO_5013301626" evidence="1">
    <location>
        <begin position="24"/>
        <end position="371"/>
    </location>
</feature>
<feature type="domain" description="Porin" evidence="2">
    <location>
        <begin position="11"/>
        <end position="346"/>
    </location>
</feature>
<dbReference type="Gene3D" id="2.40.160.10">
    <property type="entry name" value="Porin"/>
    <property type="match status" value="1"/>
</dbReference>
<evidence type="ECO:0000313" key="3">
    <source>
        <dbReference type="EMBL" id="SBW11639.1"/>
    </source>
</evidence>
<protein>
    <submittedName>
        <fullName evidence="3">Putative Outer membrane protein (Porin)</fullName>
    </submittedName>
</protein>
<gene>
    <name evidence="3" type="ORF">KL86APRO_20257</name>
</gene>
<dbReference type="InterPro" id="IPR023614">
    <property type="entry name" value="Porin_dom_sf"/>
</dbReference>
<dbReference type="GO" id="GO:0016020">
    <property type="term" value="C:membrane"/>
    <property type="evidence" value="ECO:0007669"/>
    <property type="project" value="InterPro"/>
</dbReference>
<name>A0A212KJ37_9PROT</name>
<organism evidence="3">
    <name type="scientific">uncultured Alphaproteobacteria bacterium</name>
    <dbReference type="NCBI Taxonomy" id="91750"/>
    <lineage>
        <taxon>Bacteria</taxon>
        <taxon>Pseudomonadati</taxon>
        <taxon>Pseudomonadota</taxon>
        <taxon>Alphaproteobacteria</taxon>
        <taxon>environmental samples</taxon>
    </lineage>
</organism>
<dbReference type="SUPFAM" id="SSF56935">
    <property type="entry name" value="Porins"/>
    <property type="match status" value="1"/>
</dbReference>
<accession>A0A212KJ37</accession>
<feature type="signal peptide" evidence="1">
    <location>
        <begin position="1"/>
        <end position="23"/>
    </location>
</feature>
<dbReference type="GO" id="GO:0015288">
    <property type="term" value="F:porin activity"/>
    <property type="evidence" value="ECO:0007669"/>
    <property type="project" value="InterPro"/>
</dbReference>
<reference evidence="3" key="1">
    <citation type="submission" date="2016-04" db="EMBL/GenBank/DDBJ databases">
        <authorList>
            <person name="Evans L.H."/>
            <person name="Alamgir A."/>
            <person name="Owens N."/>
            <person name="Weber N.D."/>
            <person name="Virtaneva K."/>
            <person name="Barbian K."/>
            <person name="Babar A."/>
            <person name="Rosenke K."/>
        </authorList>
    </citation>
    <scope>NUCLEOTIDE SEQUENCE</scope>
    <source>
        <strain evidence="3">86</strain>
    </source>
</reference>
<dbReference type="EMBL" id="FLUO01000002">
    <property type="protein sequence ID" value="SBW11639.1"/>
    <property type="molecule type" value="Genomic_DNA"/>
</dbReference>